<dbReference type="Pfam" id="PF10615">
    <property type="entry name" value="DUF2470"/>
    <property type="match status" value="1"/>
</dbReference>
<dbReference type="Proteomes" id="UP000295621">
    <property type="component" value="Unassembled WGS sequence"/>
</dbReference>
<dbReference type="Gene3D" id="3.20.180.10">
    <property type="entry name" value="PNP-oxidase-like"/>
    <property type="match status" value="1"/>
</dbReference>
<evidence type="ECO:0000313" key="2">
    <source>
        <dbReference type="EMBL" id="TDC51916.1"/>
    </source>
</evidence>
<keyword evidence="3" id="KW-1185">Reference proteome</keyword>
<sequence>MNEDHTEDSLMIVKTLGDTPDATAAELFHVDGSGVDFKVTVGDEERAVRVPFSRPLSERPAIREELTRMSTEAAAALGVEPRTESGSGR</sequence>
<name>A0A4R4RQU3_9ACTN</name>
<reference evidence="2 3" key="1">
    <citation type="submission" date="2019-02" db="EMBL/GenBank/DDBJ databases">
        <title>Draft genome sequences of novel Actinobacteria.</title>
        <authorList>
            <person name="Sahin N."/>
            <person name="Ay H."/>
            <person name="Saygin H."/>
        </authorList>
    </citation>
    <scope>NUCLEOTIDE SEQUENCE [LARGE SCALE GENOMIC DNA]</scope>
    <source>
        <strain evidence="2 3">KC603</strain>
    </source>
</reference>
<dbReference type="OrthoDB" id="5116982at2"/>
<dbReference type="InterPro" id="IPR037119">
    <property type="entry name" value="Haem_oxidase_HugZ-like_sf"/>
</dbReference>
<dbReference type="AlphaFoldDB" id="A0A4R4RQU3"/>
<gene>
    <name evidence="2" type="ORF">E1212_10585</name>
</gene>
<accession>A0A4R4RQU3</accession>
<organism evidence="2 3">
    <name type="scientific">Jiangella ureilytica</name>
    <dbReference type="NCBI Taxonomy" id="2530374"/>
    <lineage>
        <taxon>Bacteria</taxon>
        <taxon>Bacillati</taxon>
        <taxon>Actinomycetota</taxon>
        <taxon>Actinomycetes</taxon>
        <taxon>Jiangellales</taxon>
        <taxon>Jiangellaceae</taxon>
        <taxon>Jiangella</taxon>
    </lineage>
</organism>
<evidence type="ECO:0000259" key="1">
    <source>
        <dbReference type="Pfam" id="PF10615"/>
    </source>
</evidence>
<comment type="caution">
    <text evidence="2">The sequence shown here is derived from an EMBL/GenBank/DDBJ whole genome shotgun (WGS) entry which is preliminary data.</text>
</comment>
<protein>
    <submittedName>
        <fullName evidence="2">DUF2470 domain-containing protein</fullName>
    </submittedName>
</protein>
<dbReference type="EMBL" id="SMKL01000019">
    <property type="protein sequence ID" value="TDC51916.1"/>
    <property type="molecule type" value="Genomic_DNA"/>
</dbReference>
<feature type="domain" description="DUF2470" evidence="1">
    <location>
        <begin position="1"/>
        <end position="69"/>
    </location>
</feature>
<evidence type="ECO:0000313" key="3">
    <source>
        <dbReference type="Proteomes" id="UP000295621"/>
    </source>
</evidence>
<proteinExistence type="predicted"/>
<dbReference type="InterPro" id="IPR019595">
    <property type="entry name" value="DUF2470"/>
</dbReference>